<organism evidence="1 2">
    <name type="scientific">Parvicella tangerina</name>
    <dbReference type="NCBI Taxonomy" id="2829795"/>
    <lineage>
        <taxon>Bacteria</taxon>
        <taxon>Pseudomonadati</taxon>
        <taxon>Bacteroidota</taxon>
        <taxon>Flavobacteriia</taxon>
        <taxon>Flavobacteriales</taxon>
        <taxon>Parvicellaceae</taxon>
        <taxon>Parvicella</taxon>
    </lineage>
</organism>
<evidence type="ECO:0000313" key="1">
    <source>
        <dbReference type="EMBL" id="CAG5081132.1"/>
    </source>
</evidence>
<reference evidence="1" key="1">
    <citation type="submission" date="2021-04" db="EMBL/GenBank/DDBJ databases">
        <authorList>
            <person name="Rodrigo-Torres L."/>
            <person name="Arahal R. D."/>
            <person name="Lucena T."/>
        </authorList>
    </citation>
    <scope>NUCLEOTIDE SEQUENCE</scope>
    <source>
        <strain evidence="1">AS29M-1</strain>
    </source>
</reference>
<gene>
    <name evidence="1" type="ORF">CRYO30217_01545</name>
</gene>
<dbReference type="RefSeq" id="WP_258541746.1">
    <property type="nucleotide sequence ID" value="NZ_OU015584.1"/>
</dbReference>
<dbReference type="KEGG" id="ptan:CRYO30217_01545"/>
<keyword evidence="2" id="KW-1185">Reference proteome</keyword>
<evidence type="ECO:0000313" key="2">
    <source>
        <dbReference type="Proteomes" id="UP000683507"/>
    </source>
</evidence>
<name>A0A916JMN2_9FLAO</name>
<protein>
    <submittedName>
        <fullName evidence="1">Uncharacterized protein</fullName>
    </submittedName>
</protein>
<dbReference type="AlphaFoldDB" id="A0A916JMN2"/>
<sequence>MSKERGGSELSLRTFLVWSGAEIEELENGSFVASKSFIEEDGVELHEVLLVEKETKIFYAWWESDDEQFGIDLLIENGDTLHSYSGTINSVPNLRSVDMLSNKFVTDLDYGSVYVFEVDTLNNESYFVFTPRDSNQFVEDMSTITKKYPGTSKLENLGYFELIWGS</sequence>
<proteinExistence type="predicted"/>
<accession>A0A916JMN2</accession>
<dbReference type="EMBL" id="OU015584">
    <property type="protein sequence ID" value="CAG5081132.1"/>
    <property type="molecule type" value="Genomic_DNA"/>
</dbReference>
<dbReference type="Proteomes" id="UP000683507">
    <property type="component" value="Chromosome"/>
</dbReference>